<sequence>MMISDIPQDLIEEILSRFQPHLGNDYDQLANYGTIYSKTEDSGRSTFVKLQRSLGLSCYTTIGFVHWTSISTLLLRL</sequence>
<name>A0A8S9P702_BRACR</name>
<proteinExistence type="predicted"/>
<gene>
    <name evidence="1" type="ORF">F2Q69_00004098</name>
</gene>
<protein>
    <submittedName>
        <fullName evidence="1">Uncharacterized protein</fullName>
    </submittedName>
</protein>
<evidence type="ECO:0000313" key="1">
    <source>
        <dbReference type="EMBL" id="KAF3510665.1"/>
    </source>
</evidence>
<dbReference type="Proteomes" id="UP000712600">
    <property type="component" value="Unassembled WGS sequence"/>
</dbReference>
<accession>A0A8S9P702</accession>
<comment type="caution">
    <text evidence="1">The sequence shown here is derived from an EMBL/GenBank/DDBJ whole genome shotgun (WGS) entry which is preliminary data.</text>
</comment>
<organism evidence="1 2">
    <name type="scientific">Brassica cretica</name>
    <name type="common">Mustard</name>
    <dbReference type="NCBI Taxonomy" id="69181"/>
    <lineage>
        <taxon>Eukaryota</taxon>
        <taxon>Viridiplantae</taxon>
        <taxon>Streptophyta</taxon>
        <taxon>Embryophyta</taxon>
        <taxon>Tracheophyta</taxon>
        <taxon>Spermatophyta</taxon>
        <taxon>Magnoliopsida</taxon>
        <taxon>eudicotyledons</taxon>
        <taxon>Gunneridae</taxon>
        <taxon>Pentapetalae</taxon>
        <taxon>rosids</taxon>
        <taxon>malvids</taxon>
        <taxon>Brassicales</taxon>
        <taxon>Brassicaceae</taxon>
        <taxon>Brassiceae</taxon>
        <taxon>Brassica</taxon>
    </lineage>
</organism>
<evidence type="ECO:0000313" key="2">
    <source>
        <dbReference type="Proteomes" id="UP000712600"/>
    </source>
</evidence>
<dbReference type="AlphaFoldDB" id="A0A8S9P702"/>
<reference evidence="1" key="1">
    <citation type="submission" date="2019-12" db="EMBL/GenBank/DDBJ databases">
        <title>Genome sequencing and annotation of Brassica cretica.</title>
        <authorList>
            <person name="Studholme D.J."/>
            <person name="Sarris P."/>
        </authorList>
    </citation>
    <scope>NUCLEOTIDE SEQUENCE</scope>
    <source>
        <strain evidence="1">PFS-109/04</strain>
        <tissue evidence="1">Leaf</tissue>
    </source>
</reference>
<dbReference type="EMBL" id="QGKX02001521">
    <property type="protein sequence ID" value="KAF3510665.1"/>
    <property type="molecule type" value="Genomic_DNA"/>
</dbReference>